<dbReference type="SUPFAM" id="SSF50998">
    <property type="entry name" value="Quinoprotein alcohol dehydrogenase-like"/>
    <property type="match status" value="1"/>
</dbReference>
<dbReference type="RefSeq" id="WP_061833757.1">
    <property type="nucleotide sequence ID" value="NZ_LUKE01000001.1"/>
</dbReference>
<comment type="caution">
    <text evidence="2">The sequence shown here is derived from an EMBL/GenBank/DDBJ whole genome shotgun (WGS) entry which is preliminary data.</text>
</comment>
<keyword evidence="3" id="KW-1185">Reference proteome</keyword>
<organism evidence="2 3">
    <name type="scientific">Bdellovibrio bacteriovorus</name>
    <dbReference type="NCBI Taxonomy" id="959"/>
    <lineage>
        <taxon>Bacteria</taxon>
        <taxon>Pseudomonadati</taxon>
        <taxon>Bdellovibrionota</taxon>
        <taxon>Bdellovibrionia</taxon>
        <taxon>Bdellovibrionales</taxon>
        <taxon>Pseudobdellovibrionaceae</taxon>
        <taxon>Bdellovibrio</taxon>
    </lineage>
</organism>
<feature type="signal peptide" evidence="1">
    <location>
        <begin position="1"/>
        <end position="19"/>
    </location>
</feature>
<proteinExistence type="predicted"/>
<dbReference type="EMBL" id="LUKE01000001">
    <property type="protein sequence ID" value="KYG66191.1"/>
    <property type="molecule type" value="Genomic_DNA"/>
</dbReference>
<gene>
    <name evidence="2" type="ORF">AZI86_03785</name>
</gene>
<evidence type="ECO:0000256" key="1">
    <source>
        <dbReference type="SAM" id="SignalP"/>
    </source>
</evidence>
<feature type="chain" id="PRO_5007573423" evidence="1">
    <location>
        <begin position="20"/>
        <end position="310"/>
    </location>
</feature>
<name>A0A150WNW5_BDEBC</name>
<dbReference type="AlphaFoldDB" id="A0A150WNW5"/>
<keyword evidence="1" id="KW-0732">Signal</keyword>
<dbReference type="InterPro" id="IPR011047">
    <property type="entry name" value="Quinoprotein_ADH-like_sf"/>
</dbReference>
<accession>A0A150WNW5</accession>
<evidence type="ECO:0000313" key="2">
    <source>
        <dbReference type="EMBL" id="KYG66191.1"/>
    </source>
</evidence>
<protein>
    <submittedName>
        <fullName evidence="2">Uncharacterized protein</fullName>
    </submittedName>
</protein>
<dbReference type="Proteomes" id="UP000075320">
    <property type="component" value="Unassembled WGS sequence"/>
</dbReference>
<sequence length="310" mass="34564">MKFFFLLVSLVAATSTAFAQDSEIIRAKLESQKKCGSFVDFDENNLYMGFGGVTGSLKILSLSEDKEIVLPTTGSPLGLVTHGGHTFVLTSSTVEEWNTTEQKKVSEAETYALGHPKAYMEHAQGWAQYQDKMIIAHGRLGISIYDLTKKRLVNQFRLLREQMPLESMAMDVSVEGRYAYIVMDNFSLVRPPAPPPFRGIITLDLETNKIISQGSILDPGVTSVWSSPHGLIVSYGGSAFWTFDLVNGKVAEDPTYLRHRFPYKGHPSGRGSMDQKYFYTCYLMAPEYPGENGGRYKNVPTALERVKLGF</sequence>
<evidence type="ECO:0000313" key="3">
    <source>
        <dbReference type="Proteomes" id="UP000075320"/>
    </source>
</evidence>
<reference evidence="2 3" key="1">
    <citation type="submission" date="2016-03" db="EMBL/GenBank/DDBJ databases">
        <authorList>
            <person name="Ploux O."/>
        </authorList>
    </citation>
    <scope>NUCLEOTIDE SEQUENCE [LARGE SCALE GENOMIC DNA]</scope>
    <source>
        <strain evidence="2 3">R0</strain>
    </source>
</reference>